<dbReference type="EMBL" id="JACJQU010000017">
    <property type="protein sequence ID" value="MBD2295951.1"/>
    <property type="molecule type" value="Genomic_DNA"/>
</dbReference>
<keyword evidence="3" id="KW-1185">Reference proteome</keyword>
<reference evidence="3" key="1">
    <citation type="journal article" date="2020" name="ISME J.">
        <title>Comparative genomics reveals insights into cyanobacterial evolution and habitat adaptation.</title>
        <authorList>
            <person name="Chen M.Y."/>
            <person name="Teng W.K."/>
            <person name="Zhao L."/>
            <person name="Hu C.X."/>
            <person name="Zhou Y.K."/>
            <person name="Han B.P."/>
            <person name="Song L.R."/>
            <person name="Shu W.S."/>
        </authorList>
    </citation>
    <scope>NUCLEOTIDE SEQUENCE [LARGE SCALE GENOMIC DNA]</scope>
    <source>
        <strain evidence="3">FACHB-251</strain>
    </source>
</reference>
<evidence type="ECO:0000313" key="3">
    <source>
        <dbReference type="Proteomes" id="UP000662185"/>
    </source>
</evidence>
<evidence type="ECO:0000313" key="2">
    <source>
        <dbReference type="EMBL" id="MBD2295951.1"/>
    </source>
</evidence>
<gene>
    <name evidence="2" type="ORF">H6G06_21350</name>
</gene>
<name>A0A926WJW4_9NOST</name>
<sequence length="114" mass="11974">MQITKGVVQGAVAAASVELIFSILENSLLYLEGKITKDELIKKVASDTAQAGLAVGTNTVVLLTISMIYPPIAAVLSAVAILLTAAGVGFMSKRAWEIWLRWVNGGNVSSISVE</sequence>
<dbReference type="AlphaFoldDB" id="A0A926WJW4"/>
<protein>
    <submittedName>
        <fullName evidence="2">Uncharacterized protein</fullName>
    </submittedName>
</protein>
<keyword evidence="1" id="KW-0472">Membrane</keyword>
<feature type="transmembrane region" description="Helical" evidence="1">
    <location>
        <begin position="7"/>
        <end position="24"/>
    </location>
</feature>
<proteinExistence type="predicted"/>
<keyword evidence="1" id="KW-0812">Transmembrane</keyword>
<accession>A0A926WJW4</accession>
<feature type="transmembrane region" description="Helical" evidence="1">
    <location>
        <begin position="68"/>
        <end position="91"/>
    </location>
</feature>
<dbReference type="RefSeq" id="WP_190563808.1">
    <property type="nucleotide sequence ID" value="NZ_JACJQU010000017.1"/>
</dbReference>
<keyword evidence="1" id="KW-1133">Transmembrane helix</keyword>
<evidence type="ECO:0000256" key="1">
    <source>
        <dbReference type="SAM" id="Phobius"/>
    </source>
</evidence>
<comment type="caution">
    <text evidence="2">The sequence shown here is derived from an EMBL/GenBank/DDBJ whole genome shotgun (WGS) entry which is preliminary data.</text>
</comment>
<dbReference type="Proteomes" id="UP000662185">
    <property type="component" value="Unassembled WGS sequence"/>
</dbReference>
<organism evidence="2 3">
    <name type="scientific">Anabaena sphaerica FACHB-251</name>
    <dbReference type="NCBI Taxonomy" id="2692883"/>
    <lineage>
        <taxon>Bacteria</taxon>
        <taxon>Bacillati</taxon>
        <taxon>Cyanobacteriota</taxon>
        <taxon>Cyanophyceae</taxon>
        <taxon>Nostocales</taxon>
        <taxon>Nostocaceae</taxon>
        <taxon>Anabaena</taxon>
    </lineage>
</organism>